<comment type="caution">
    <text evidence="12">The sequence shown here is derived from an EMBL/GenBank/DDBJ whole genome shotgun (WGS) entry which is preliminary data.</text>
</comment>
<dbReference type="PANTHER" id="PTHR46300:SF2">
    <property type="entry name" value="CYTOCHROME P450 MONOOXYGENASE ALNH-RELATED"/>
    <property type="match status" value="1"/>
</dbReference>
<dbReference type="Proteomes" id="UP000230002">
    <property type="component" value="Unassembled WGS sequence"/>
</dbReference>
<dbReference type="InterPro" id="IPR001128">
    <property type="entry name" value="Cyt_P450"/>
</dbReference>
<keyword evidence="9" id="KW-0408">Iron</keyword>
<evidence type="ECO:0000256" key="9">
    <source>
        <dbReference type="ARBA" id="ARBA00023004"/>
    </source>
</evidence>
<dbReference type="GO" id="GO:0016705">
    <property type="term" value="F:oxidoreductase activity, acting on paired donors, with incorporation or reduction of molecular oxygen"/>
    <property type="evidence" value="ECO:0007669"/>
    <property type="project" value="InterPro"/>
</dbReference>
<evidence type="ECO:0008006" key="14">
    <source>
        <dbReference type="Google" id="ProtNLM"/>
    </source>
</evidence>
<dbReference type="AlphaFoldDB" id="A0A2G8S5X0"/>
<dbReference type="EMBL" id="AYKW01000023">
    <property type="protein sequence ID" value="PIL29134.1"/>
    <property type="molecule type" value="Genomic_DNA"/>
</dbReference>
<evidence type="ECO:0000256" key="4">
    <source>
        <dbReference type="ARBA" id="ARBA00022617"/>
    </source>
</evidence>
<keyword evidence="5" id="KW-0812">Transmembrane</keyword>
<evidence type="ECO:0000256" key="3">
    <source>
        <dbReference type="ARBA" id="ARBA00010617"/>
    </source>
</evidence>
<keyword evidence="8" id="KW-0560">Oxidoreductase</keyword>
<sequence>MFDMPQSRQWSAFRDLSRKLGDVVYLQVFGQSIVVLGSPDAIFEYLDKQSANTSDRVQTPMIELNIKALFVYRSGSSLNFGFMPYGQWWRRHRRAFWQYFHRNAVGQYQQTQ</sequence>
<organism evidence="12 13">
    <name type="scientific">Ganoderma sinense ZZ0214-1</name>
    <dbReference type="NCBI Taxonomy" id="1077348"/>
    <lineage>
        <taxon>Eukaryota</taxon>
        <taxon>Fungi</taxon>
        <taxon>Dikarya</taxon>
        <taxon>Basidiomycota</taxon>
        <taxon>Agaricomycotina</taxon>
        <taxon>Agaricomycetes</taxon>
        <taxon>Polyporales</taxon>
        <taxon>Polyporaceae</taxon>
        <taxon>Ganoderma</taxon>
    </lineage>
</organism>
<dbReference type="Pfam" id="PF00067">
    <property type="entry name" value="p450"/>
    <property type="match status" value="1"/>
</dbReference>
<comment type="similarity">
    <text evidence="3">Belongs to the cytochrome P450 family.</text>
</comment>
<dbReference type="GO" id="GO:0004497">
    <property type="term" value="F:monooxygenase activity"/>
    <property type="evidence" value="ECO:0007669"/>
    <property type="project" value="UniProtKB-KW"/>
</dbReference>
<dbReference type="PANTHER" id="PTHR46300">
    <property type="entry name" value="P450, PUTATIVE (EUROFUNG)-RELATED-RELATED"/>
    <property type="match status" value="1"/>
</dbReference>
<evidence type="ECO:0000313" key="13">
    <source>
        <dbReference type="Proteomes" id="UP000230002"/>
    </source>
</evidence>
<evidence type="ECO:0000256" key="8">
    <source>
        <dbReference type="ARBA" id="ARBA00023002"/>
    </source>
</evidence>
<comment type="cofactor">
    <cofactor evidence="1">
        <name>heme</name>
        <dbReference type="ChEBI" id="CHEBI:30413"/>
    </cofactor>
</comment>
<dbReference type="Gene3D" id="1.10.630.10">
    <property type="entry name" value="Cytochrome P450"/>
    <property type="match status" value="1"/>
</dbReference>
<comment type="subcellular location">
    <subcellularLocation>
        <location evidence="2">Membrane</location>
    </subcellularLocation>
</comment>
<evidence type="ECO:0000256" key="11">
    <source>
        <dbReference type="ARBA" id="ARBA00023136"/>
    </source>
</evidence>
<reference evidence="12 13" key="1">
    <citation type="journal article" date="2015" name="Sci. Rep.">
        <title>Chromosome-level genome map provides insights into diverse defense mechanisms in the medicinal fungus Ganoderma sinense.</title>
        <authorList>
            <person name="Zhu Y."/>
            <person name="Xu J."/>
            <person name="Sun C."/>
            <person name="Zhou S."/>
            <person name="Xu H."/>
            <person name="Nelson D.R."/>
            <person name="Qian J."/>
            <person name="Song J."/>
            <person name="Luo H."/>
            <person name="Xiang L."/>
            <person name="Li Y."/>
            <person name="Xu Z."/>
            <person name="Ji A."/>
            <person name="Wang L."/>
            <person name="Lu S."/>
            <person name="Hayward A."/>
            <person name="Sun W."/>
            <person name="Li X."/>
            <person name="Schwartz D.C."/>
            <person name="Wang Y."/>
            <person name="Chen S."/>
        </authorList>
    </citation>
    <scope>NUCLEOTIDE SEQUENCE [LARGE SCALE GENOMIC DNA]</scope>
    <source>
        <strain evidence="12 13">ZZ0214-1</strain>
    </source>
</reference>
<evidence type="ECO:0000313" key="12">
    <source>
        <dbReference type="EMBL" id="PIL29134.1"/>
    </source>
</evidence>
<name>A0A2G8S5X0_9APHY</name>
<evidence type="ECO:0000256" key="5">
    <source>
        <dbReference type="ARBA" id="ARBA00022692"/>
    </source>
</evidence>
<dbReference type="InterPro" id="IPR050364">
    <property type="entry name" value="Cytochrome_P450_fung"/>
</dbReference>
<keyword evidence="10" id="KW-0503">Monooxygenase</keyword>
<evidence type="ECO:0000256" key="6">
    <source>
        <dbReference type="ARBA" id="ARBA00022723"/>
    </source>
</evidence>
<protein>
    <recommendedName>
        <fullName evidence="14">Cytochrome P450</fullName>
    </recommendedName>
</protein>
<evidence type="ECO:0000256" key="2">
    <source>
        <dbReference type="ARBA" id="ARBA00004370"/>
    </source>
</evidence>
<evidence type="ECO:0000256" key="10">
    <source>
        <dbReference type="ARBA" id="ARBA00023033"/>
    </source>
</evidence>
<keyword evidence="7" id="KW-1133">Transmembrane helix</keyword>
<dbReference type="GO" id="GO:0020037">
    <property type="term" value="F:heme binding"/>
    <property type="evidence" value="ECO:0007669"/>
    <property type="project" value="InterPro"/>
</dbReference>
<evidence type="ECO:0000256" key="7">
    <source>
        <dbReference type="ARBA" id="ARBA00022989"/>
    </source>
</evidence>
<accession>A0A2G8S5X0</accession>
<keyword evidence="13" id="KW-1185">Reference proteome</keyword>
<keyword evidence="6" id="KW-0479">Metal-binding</keyword>
<dbReference type="GO" id="GO:0016020">
    <property type="term" value="C:membrane"/>
    <property type="evidence" value="ECO:0007669"/>
    <property type="project" value="UniProtKB-SubCell"/>
</dbReference>
<dbReference type="SUPFAM" id="SSF48264">
    <property type="entry name" value="Cytochrome P450"/>
    <property type="match status" value="1"/>
</dbReference>
<keyword evidence="4" id="KW-0349">Heme</keyword>
<dbReference type="OrthoDB" id="2802867at2759"/>
<proteinExistence type="inferred from homology"/>
<evidence type="ECO:0000256" key="1">
    <source>
        <dbReference type="ARBA" id="ARBA00001971"/>
    </source>
</evidence>
<dbReference type="GO" id="GO:0005506">
    <property type="term" value="F:iron ion binding"/>
    <property type="evidence" value="ECO:0007669"/>
    <property type="project" value="InterPro"/>
</dbReference>
<dbReference type="STRING" id="1077348.A0A2G8S5X0"/>
<dbReference type="InterPro" id="IPR036396">
    <property type="entry name" value="Cyt_P450_sf"/>
</dbReference>
<gene>
    <name evidence="12" type="ORF">GSI_09183</name>
</gene>
<keyword evidence="11" id="KW-0472">Membrane</keyword>